<protein>
    <submittedName>
        <fullName evidence="6">Alkanesulfonate monooxygenase SsuD/methylene tetrahydromethanopterin reductase-like flavin-dependent oxidoreductase (Luciferase family)</fullName>
    </submittedName>
</protein>
<dbReference type="InterPro" id="IPR050172">
    <property type="entry name" value="SsuD_RutA_monooxygenase"/>
</dbReference>
<dbReference type="PANTHER" id="PTHR42847">
    <property type="entry name" value="ALKANESULFONATE MONOOXYGENASE"/>
    <property type="match status" value="1"/>
</dbReference>
<evidence type="ECO:0000313" key="6">
    <source>
        <dbReference type="EMBL" id="MBB5158950.1"/>
    </source>
</evidence>
<dbReference type="RefSeq" id="WP_246471911.1">
    <property type="nucleotide sequence ID" value="NZ_JACHIW010000002.1"/>
</dbReference>
<feature type="domain" description="Luciferase-like" evidence="5">
    <location>
        <begin position="5"/>
        <end position="197"/>
    </location>
</feature>
<dbReference type="Proteomes" id="UP000584374">
    <property type="component" value="Unassembled WGS sequence"/>
</dbReference>
<dbReference type="AlphaFoldDB" id="A0A840QG72"/>
<dbReference type="GO" id="GO:0008726">
    <property type="term" value="F:alkanesulfonate monooxygenase activity"/>
    <property type="evidence" value="ECO:0007669"/>
    <property type="project" value="TreeGrafter"/>
</dbReference>
<dbReference type="SUPFAM" id="SSF51679">
    <property type="entry name" value="Bacterial luciferase-like"/>
    <property type="match status" value="1"/>
</dbReference>
<dbReference type="Pfam" id="PF00296">
    <property type="entry name" value="Bac_luciferase"/>
    <property type="match status" value="1"/>
</dbReference>
<dbReference type="Gene3D" id="3.20.20.30">
    <property type="entry name" value="Luciferase-like domain"/>
    <property type="match status" value="1"/>
</dbReference>
<keyword evidence="4 6" id="KW-0503">Monooxygenase</keyword>
<keyword evidence="3" id="KW-0560">Oxidoreductase</keyword>
<keyword evidence="2" id="KW-0288">FMN</keyword>
<evidence type="ECO:0000256" key="4">
    <source>
        <dbReference type="ARBA" id="ARBA00023033"/>
    </source>
</evidence>
<evidence type="ECO:0000313" key="7">
    <source>
        <dbReference type="Proteomes" id="UP000584374"/>
    </source>
</evidence>
<name>A0A840QG72_9PSEU</name>
<evidence type="ECO:0000256" key="2">
    <source>
        <dbReference type="ARBA" id="ARBA00022643"/>
    </source>
</evidence>
<dbReference type="InterPro" id="IPR036661">
    <property type="entry name" value="Luciferase-like_sf"/>
</dbReference>
<proteinExistence type="predicted"/>
<accession>A0A840QG72</accession>
<dbReference type="InterPro" id="IPR011251">
    <property type="entry name" value="Luciferase-like_dom"/>
</dbReference>
<gene>
    <name evidence="6" type="ORF">BJ970_006549</name>
</gene>
<sequence>MTALRFGLMTHEAAPWPELVERWRGFETAGWDALWAGDHLWSGVDAHGTPLKPRFDAWLLAAGIASATSTATVGTLVSAMGMRNPSVLAKQALTLDHMSGGRTVAGIGVGGNPKDLAAAGLDSFPVAERGPRLADYCAVLRPMLDGGAVDVNLAHHRASGFFAPGPVADPIPLLIAAHLPATIKVAARYADVWSTYGTLFSQLARGVSLSPEESVAVTARRSRLLDAECERGGRDPASVRRSFMLAFTQDTPWVSVQHFRDTIGRYADIGITEFMFPFPLQGKHNPDVFAEVVESVLPRLRKGERP</sequence>
<dbReference type="GO" id="GO:0046306">
    <property type="term" value="P:alkanesulfonate catabolic process"/>
    <property type="evidence" value="ECO:0007669"/>
    <property type="project" value="TreeGrafter"/>
</dbReference>
<comment type="caution">
    <text evidence="6">The sequence shown here is derived from an EMBL/GenBank/DDBJ whole genome shotgun (WGS) entry which is preliminary data.</text>
</comment>
<evidence type="ECO:0000259" key="5">
    <source>
        <dbReference type="Pfam" id="PF00296"/>
    </source>
</evidence>
<evidence type="ECO:0000256" key="3">
    <source>
        <dbReference type="ARBA" id="ARBA00023002"/>
    </source>
</evidence>
<keyword evidence="1" id="KW-0285">Flavoprotein</keyword>
<keyword evidence="7" id="KW-1185">Reference proteome</keyword>
<evidence type="ECO:0000256" key="1">
    <source>
        <dbReference type="ARBA" id="ARBA00022630"/>
    </source>
</evidence>
<dbReference type="PANTHER" id="PTHR42847:SF4">
    <property type="entry name" value="ALKANESULFONATE MONOOXYGENASE-RELATED"/>
    <property type="match status" value="1"/>
</dbReference>
<dbReference type="EMBL" id="JACHIW010000002">
    <property type="protein sequence ID" value="MBB5158950.1"/>
    <property type="molecule type" value="Genomic_DNA"/>
</dbReference>
<organism evidence="6 7">
    <name type="scientific">Saccharopolyspora phatthalungensis</name>
    <dbReference type="NCBI Taxonomy" id="664693"/>
    <lineage>
        <taxon>Bacteria</taxon>
        <taxon>Bacillati</taxon>
        <taxon>Actinomycetota</taxon>
        <taxon>Actinomycetes</taxon>
        <taxon>Pseudonocardiales</taxon>
        <taxon>Pseudonocardiaceae</taxon>
        <taxon>Saccharopolyspora</taxon>
    </lineage>
</organism>
<reference evidence="6 7" key="1">
    <citation type="submission" date="2020-08" db="EMBL/GenBank/DDBJ databases">
        <title>Sequencing the genomes of 1000 actinobacteria strains.</title>
        <authorList>
            <person name="Klenk H.-P."/>
        </authorList>
    </citation>
    <scope>NUCLEOTIDE SEQUENCE [LARGE SCALE GENOMIC DNA]</scope>
    <source>
        <strain evidence="6 7">DSM 45584</strain>
    </source>
</reference>